<dbReference type="PANTHER" id="PTHR35303">
    <property type="entry name" value="OS02G0197800 PROTEIN"/>
    <property type="match status" value="1"/>
</dbReference>
<reference evidence="5" key="1">
    <citation type="submission" date="2015-10" db="EMBL/GenBank/DDBJ databases">
        <authorList>
            <person name="Gilbert D.G."/>
        </authorList>
    </citation>
    <scope>NUCLEOTIDE SEQUENCE</scope>
</reference>
<organism evidence="5">
    <name type="scientific">hydrothermal vent metagenome</name>
    <dbReference type="NCBI Taxonomy" id="652676"/>
    <lineage>
        <taxon>unclassified sequences</taxon>
        <taxon>metagenomes</taxon>
        <taxon>ecological metagenomes</taxon>
    </lineage>
</organism>
<dbReference type="PANTHER" id="PTHR35303:SF5">
    <property type="entry name" value="OS02G0197800 PROTEIN"/>
    <property type="match status" value="1"/>
</dbReference>
<keyword evidence="2" id="KW-0408">Iron</keyword>
<feature type="domain" description="Gamma-butyrobetaine hydroxylase-like N-terminal" evidence="4">
    <location>
        <begin position="13"/>
        <end position="95"/>
    </location>
</feature>
<proteinExistence type="predicted"/>
<keyword evidence="1" id="KW-0479">Metal-binding</keyword>
<evidence type="ECO:0000256" key="3">
    <source>
        <dbReference type="SAM" id="MobiDB-lite"/>
    </source>
</evidence>
<dbReference type="EMBL" id="CZQD01000021">
    <property type="protein sequence ID" value="CUS56344.1"/>
    <property type="molecule type" value="Genomic_DNA"/>
</dbReference>
<accession>A0A160U140</accession>
<dbReference type="Gene3D" id="3.30.2020.30">
    <property type="match status" value="1"/>
</dbReference>
<evidence type="ECO:0000256" key="1">
    <source>
        <dbReference type="ARBA" id="ARBA00022723"/>
    </source>
</evidence>
<dbReference type="GO" id="GO:0046872">
    <property type="term" value="F:metal ion binding"/>
    <property type="evidence" value="ECO:0007669"/>
    <property type="project" value="UniProtKB-KW"/>
</dbReference>
<dbReference type="InterPro" id="IPR038492">
    <property type="entry name" value="GBBH-like_N_sf"/>
</dbReference>
<evidence type="ECO:0000259" key="4">
    <source>
        <dbReference type="Pfam" id="PF06155"/>
    </source>
</evidence>
<feature type="region of interest" description="Disordered" evidence="3">
    <location>
        <begin position="39"/>
        <end position="61"/>
    </location>
</feature>
<sequence length="101" mass="11151">MSDPSWPARLAFRKSAQELFIEFDDGVSGVIGYKRLREESPSAEVRGHGSGPRPPQPPVPDDISVLGAEPVGRYAVRIRFSDGHDSGLYTWKFLRELAVPA</sequence>
<protein>
    <recommendedName>
        <fullName evidence="4">Gamma-butyrobetaine hydroxylase-like N-terminal domain-containing protein</fullName>
    </recommendedName>
</protein>
<evidence type="ECO:0000256" key="2">
    <source>
        <dbReference type="ARBA" id="ARBA00023004"/>
    </source>
</evidence>
<gene>
    <name evidence="5" type="ORF">MGWOODY_Hyp1216</name>
</gene>
<dbReference type="InterPro" id="IPR010376">
    <property type="entry name" value="GBBH-like_N"/>
</dbReference>
<dbReference type="AlphaFoldDB" id="A0A160U140"/>
<dbReference type="Pfam" id="PF06155">
    <property type="entry name" value="GBBH-like_N"/>
    <property type="match status" value="1"/>
</dbReference>
<name>A0A160U140_9ZZZZ</name>
<evidence type="ECO:0000313" key="5">
    <source>
        <dbReference type="EMBL" id="CUS56344.1"/>
    </source>
</evidence>